<dbReference type="EMBL" id="SUNJ01015148">
    <property type="protein sequence ID" value="TPP55985.1"/>
    <property type="molecule type" value="Genomic_DNA"/>
</dbReference>
<reference evidence="1 2" key="1">
    <citation type="submission" date="2019-04" db="EMBL/GenBank/DDBJ databases">
        <title>Annotation for the trematode Fasciola gigantica.</title>
        <authorList>
            <person name="Choi Y.-J."/>
        </authorList>
    </citation>
    <scope>NUCLEOTIDE SEQUENCE [LARGE SCALE GENOMIC DNA]</scope>
    <source>
        <strain evidence="1">Uganda_cow_1</strain>
    </source>
</reference>
<name>A0A504Y7B3_FASGI</name>
<dbReference type="GO" id="GO:0006511">
    <property type="term" value="P:ubiquitin-dependent protein catabolic process"/>
    <property type="evidence" value="ECO:0007669"/>
    <property type="project" value="TreeGrafter"/>
</dbReference>
<evidence type="ECO:0008006" key="3">
    <source>
        <dbReference type="Google" id="ProtNLM"/>
    </source>
</evidence>
<dbReference type="STRING" id="46835.A0A504Y7B3"/>
<dbReference type="InterPro" id="IPR052256">
    <property type="entry name" value="E3_ubiquitin-ligase_CHFR"/>
</dbReference>
<dbReference type="PANTHER" id="PTHR16079">
    <property type="entry name" value="UBIQUITIN LIGASE PROTEIN CHFR"/>
    <property type="match status" value="1"/>
</dbReference>
<proteinExistence type="predicted"/>
<dbReference type="AlphaFoldDB" id="A0A504Y7B3"/>
<evidence type="ECO:0000313" key="1">
    <source>
        <dbReference type="EMBL" id="TPP55985.1"/>
    </source>
</evidence>
<sequence length="182" mass="20695">MCYCRAVQSVVMFQATMCPATAQPYVRRTIFARAVHALCRVLFGISPQSIWCNAKFVVDLFVHCSTPADALVVPELVYYFFLDYLAEEGVPVSDFIQSCLNNIDPNLFGASGPTEQSPVCRDCSLQLLSKLAYQQREAIPQHELPVSVTARPDCYYGRNCRTQRTKMSRAHRYNHICEQRRS</sequence>
<protein>
    <recommendedName>
        <fullName evidence="3">Aprataxin and PNK-like factor PBZ domain-containing protein</fullName>
    </recommendedName>
</protein>
<gene>
    <name evidence="1" type="ORF">FGIG_01498</name>
</gene>
<dbReference type="OrthoDB" id="1305878at2759"/>
<organism evidence="1 2">
    <name type="scientific">Fasciola gigantica</name>
    <name type="common">Giant liver fluke</name>
    <dbReference type="NCBI Taxonomy" id="46835"/>
    <lineage>
        <taxon>Eukaryota</taxon>
        <taxon>Metazoa</taxon>
        <taxon>Spiralia</taxon>
        <taxon>Lophotrochozoa</taxon>
        <taxon>Platyhelminthes</taxon>
        <taxon>Trematoda</taxon>
        <taxon>Digenea</taxon>
        <taxon>Plagiorchiida</taxon>
        <taxon>Echinostomata</taxon>
        <taxon>Echinostomatoidea</taxon>
        <taxon>Fasciolidae</taxon>
        <taxon>Fasciola</taxon>
    </lineage>
</organism>
<comment type="caution">
    <text evidence="1">The sequence shown here is derived from an EMBL/GenBank/DDBJ whole genome shotgun (WGS) entry which is preliminary data.</text>
</comment>
<evidence type="ECO:0000313" key="2">
    <source>
        <dbReference type="Proteomes" id="UP000316759"/>
    </source>
</evidence>
<keyword evidence="2" id="KW-1185">Reference proteome</keyword>
<dbReference type="PANTHER" id="PTHR16079:SF4">
    <property type="entry name" value="E3 UBIQUITIN-PROTEIN LIGASE CHFR"/>
    <property type="match status" value="1"/>
</dbReference>
<dbReference type="GO" id="GO:0004842">
    <property type="term" value="F:ubiquitin-protein transferase activity"/>
    <property type="evidence" value="ECO:0007669"/>
    <property type="project" value="TreeGrafter"/>
</dbReference>
<dbReference type="GO" id="GO:0005634">
    <property type="term" value="C:nucleus"/>
    <property type="evidence" value="ECO:0007669"/>
    <property type="project" value="TreeGrafter"/>
</dbReference>
<accession>A0A504Y7B3</accession>
<dbReference type="GO" id="GO:0016567">
    <property type="term" value="P:protein ubiquitination"/>
    <property type="evidence" value="ECO:0007669"/>
    <property type="project" value="TreeGrafter"/>
</dbReference>
<dbReference type="Proteomes" id="UP000316759">
    <property type="component" value="Unassembled WGS sequence"/>
</dbReference>